<evidence type="ECO:0000256" key="2">
    <source>
        <dbReference type="ARBA" id="ARBA00022723"/>
    </source>
</evidence>
<dbReference type="Proteomes" id="UP000786183">
    <property type="component" value="Unassembled WGS sequence"/>
</dbReference>
<dbReference type="EMBL" id="JACGBB010000003">
    <property type="protein sequence ID" value="MBZ7986863.1"/>
    <property type="molecule type" value="Genomic_DNA"/>
</dbReference>
<reference evidence="4 5" key="1">
    <citation type="submission" date="2020-07" db="EMBL/GenBank/DDBJ databases">
        <title>Transfer of Campylobacter canadensis to the novel genus Avispirillum gen. nov., that also includes two novel species recovered from migratory waterfowl: Avispirillum anseris sp. nov. and Avispirillum brantae sp. nov.</title>
        <authorList>
            <person name="Miller W.G."/>
            <person name="Chapman M.H."/>
            <person name="Yee E."/>
            <person name="Inglis G.D."/>
        </authorList>
    </citation>
    <scope>NUCLEOTIDE SEQUENCE [LARGE SCALE GENOMIC DNA]</scope>
    <source>
        <strain evidence="4 5">L283</strain>
    </source>
</reference>
<gene>
    <name evidence="4" type="primary">hypD</name>
    <name evidence="4" type="ORF">AVCANL283_01855</name>
</gene>
<sequence>MNLIKDYKDASIVKKLISLANQIELDRVYNVMEICGGHTHSLVKYGLINAVKNINFIHGPGCPVCVMPKQRLDEAVFLASMPNTIFCTLADLIKVPASNTSLEKLRANGCDIKALYSPLEVLKIASENKDKNIIFFAIGFETTAPMSAVLLEKIIQNNIKNVFFHINHVKVPEPVCALLDDKECNIDGFLAPSHVSVIIGKNAYLPLAKKYKKPFTISGFEPVDLMHSIINLCLQFKDKSYEVYNEYSRIVQDEGNIQALNLINKYFKSCDFLFRGVGVIKDGGMDLKDEYAKYDAKKVFDIKVQTKAENKLCKCPSILKGIAKPSDCEIFAKACTPAHPVGSCMVSSEGACAAYYKYIKA</sequence>
<organism evidence="4 5">
    <name type="scientific">Campylobacter canadensis</name>
    <dbReference type="NCBI Taxonomy" id="449520"/>
    <lineage>
        <taxon>Bacteria</taxon>
        <taxon>Pseudomonadati</taxon>
        <taxon>Campylobacterota</taxon>
        <taxon>Epsilonproteobacteria</taxon>
        <taxon>Campylobacterales</taxon>
        <taxon>Campylobacteraceae</taxon>
        <taxon>Campylobacter</taxon>
    </lineage>
</organism>
<dbReference type="InterPro" id="IPR042244">
    <property type="entry name" value="HypD_2_sf"/>
</dbReference>
<dbReference type="InterPro" id="IPR002780">
    <property type="entry name" value="Hyd_form_HypD"/>
</dbReference>
<name>A0ABS7WQR7_9BACT</name>
<keyword evidence="2" id="KW-0479">Metal-binding</keyword>
<evidence type="ECO:0000313" key="5">
    <source>
        <dbReference type="Proteomes" id="UP000786183"/>
    </source>
</evidence>
<dbReference type="PANTHER" id="PTHR30149">
    <property type="entry name" value="HYDROGENASE PROTEIN ASSEMBLY PROTEIN HYPD"/>
    <property type="match status" value="1"/>
</dbReference>
<accession>A0ABS7WQR7</accession>
<dbReference type="RefSeq" id="WP_172230789.1">
    <property type="nucleotide sequence ID" value="NZ_CP035946.1"/>
</dbReference>
<keyword evidence="5" id="KW-1185">Reference proteome</keyword>
<dbReference type="InterPro" id="IPR042243">
    <property type="entry name" value="HypD_1"/>
</dbReference>
<comment type="similarity">
    <text evidence="1">Belongs to the HypD family.</text>
</comment>
<dbReference type="PIRSF" id="PIRSF005622">
    <property type="entry name" value="Hydrgn_mat_hypD"/>
    <property type="match status" value="1"/>
</dbReference>
<evidence type="ECO:0000313" key="4">
    <source>
        <dbReference type="EMBL" id="MBZ7986863.1"/>
    </source>
</evidence>
<evidence type="ECO:0000256" key="3">
    <source>
        <dbReference type="ARBA" id="ARBA00023004"/>
    </source>
</evidence>
<keyword evidence="3" id="KW-0408">Iron</keyword>
<proteinExistence type="inferred from homology"/>
<dbReference type="Gene3D" id="6.10.20.100">
    <property type="match status" value="1"/>
</dbReference>
<evidence type="ECO:0000256" key="1">
    <source>
        <dbReference type="ARBA" id="ARBA00007888"/>
    </source>
</evidence>
<comment type="caution">
    <text evidence="4">The sequence shown here is derived from an EMBL/GenBank/DDBJ whole genome shotgun (WGS) entry which is preliminary data.</text>
</comment>
<dbReference type="NCBIfam" id="TIGR00075">
    <property type="entry name" value="hypD"/>
    <property type="match status" value="1"/>
</dbReference>
<protein>
    <submittedName>
        <fullName evidence="4">Hydrogenase formation protein HypD</fullName>
    </submittedName>
</protein>
<dbReference type="Pfam" id="PF01924">
    <property type="entry name" value="HypD"/>
    <property type="match status" value="1"/>
</dbReference>
<dbReference type="PANTHER" id="PTHR30149:SF0">
    <property type="entry name" value="HYDROGENASE MATURATION FACTOR HYPD"/>
    <property type="match status" value="1"/>
</dbReference>
<dbReference type="Gene3D" id="3.40.50.11750">
    <property type="entry name" value="HypD, alpha/beta domain 1"/>
    <property type="match status" value="2"/>
</dbReference>